<keyword evidence="6 8" id="KW-0408">Iron</keyword>
<keyword evidence="10" id="KW-1185">Reference proteome</keyword>
<evidence type="ECO:0000313" key="10">
    <source>
        <dbReference type="Proteomes" id="UP000469558"/>
    </source>
</evidence>
<organism evidence="9 10">
    <name type="scientific">Lachnellula suecica</name>
    <dbReference type="NCBI Taxonomy" id="602035"/>
    <lineage>
        <taxon>Eukaryota</taxon>
        <taxon>Fungi</taxon>
        <taxon>Dikarya</taxon>
        <taxon>Ascomycota</taxon>
        <taxon>Pezizomycotina</taxon>
        <taxon>Leotiomycetes</taxon>
        <taxon>Helotiales</taxon>
        <taxon>Lachnaceae</taxon>
        <taxon>Lachnellula</taxon>
    </lineage>
</organism>
<dbReference type="Gene3D" id="1.10.630.10">
    <property type="entry name" value="Cytochrome P450"/>
    <property type="match status" value="1"/>
</dbReference>
<proteinExistence type="inferred from homology"/>
<dbReference type="InterPro" id="IPR001128">
    <property type="entry name" value="Cyt_P450"/>
</dbReference>
<gene>
    <name evidence="9" type="primary">lepH_3</name>
    <name evidence="9" type="ORF">LSUE1_G006962</name>
</gene>
<evidence type="ECO:0000256" key="4">
    <source>
        <dbReference type="ARBA" id="ARBA00022723"/>
    </source>
</evidence>
<dbReference type="PRINTS" id="PR01239">
    <property type="entry name" value="EP450IICYP52"/>
</dbReference>
<evidence type="ECO:0000313" key="9">
    <source>
        <dbReference type="EMBL" id="TVY68729.1"/>
    </source>
</evidence>
<keyword evidence="3 8" id="KW-0349">Heme</keyword>
<dbReference type="EMBL" id="QGMK01001449">
    <property type="protein sequence ID" value="TVY68729.1"/>
    <property type="molecule type" value="Genomic_DNA"/>
</dbReference>
<dbReference type="AlphaFoldDB" id="A0A8T9BX20"/>
<dbReference type="PANTHER" id="PTHR24287:SF19">
    <property type="entry name" value="CYTOCHROME P450"/>
    <property type="match status" value="1"/>
</dbReference>
<dbReference type="PRINTS" id="PR00464">
    <property type="entry name" value="EP450II"/>
</dbReference>
<dbReference type="SUPFAM" id="SSF48264">
    <property type="entry name" value="Cytochrome P450"/>
    <property type="match status" value="1"/>
</dbReference>
<evidence type="ECO:0000256" key="3">
    <source>
        <dbReference type="ARBA" id="ARBA00022617"/>
    </source>
</evidence>
<dbReference type="Proteomes" id="UP000469558">
    <property type="component" value="Unassembled WGS sequence"/>
</dbReference>
<comment type="caution">
    <text evidence="9">The sequence shown here is derived from an EMBL/GenBank/DDBJ whole genome shotgun (WGS) entry which is preliminary data.</text>
</comment>
<evidence type="ECO:0000256" key="7">
    <source>
        <dbReference type="ARBA" id="ARBA00023033"/>
    </source>
</evidence>
<comment type="cofactor">
    <cofactor evidence="1 8">
        <name>heme</name>
        <dbReference type="ChEBI" id="CHEBI:30413"/>
    </cofactor>
</comment>
<evidence type="ECO:0000256" key="5">
    <source>
        <dbReference type="ARBA" id="ARBA00023002"/>
    </source>
</evidence>
<feature type="binding site" description="axial binding residue" evidence="8">
    <location>
        <position position="462"/>
    </location>
    <ligand>
        <name>heme</name>
        <dbReference type="ChEBI" id="CHEBI:30413"/>
    </ligand>
    <ligandPart>
        <name>Fe</name>
        <dbReference type="ChEBI" id="CHEBI:18248"/>
    </ligandPart>
</feature>
<evidence type="ECO:0000256" key="2">
    <source>
        <dbReference type="ARBA" id="ARBA00010617"/>
    </source>
</evidence>
<keyword evidence="5" id="KW-0560">Oxidoreductase</keyword>
<reference evidence="9 10" key="1">
    <citation type="submission" date="2018-05" db="EMBL/GenBank/DDBJ databases">
        <title>Genome sequencing and assembly of the regulated plant pathogen Lachnellula willkommii and related sister species for the development of diagnostic species identification markers.</title>
        <authorList>
            <person name="Giroux E."/>
            <person name="Bilodeau G."/>
        </authorList>
    </citation>
    <scope>NUCLEOTIDE SEQUENCE [LARGE SCALE GENOMIC DNA]</scope>
    <source>
        <strain evidence="9 10">CBS 268.59</strain>
    </source>
</reference>
<dbReference type="Pfam" id="PF00067">
    <property type="entry name" value="p450"/>
    <property type="match status" value="1"/>
</dbReference>
<dbReference type="GO" id="GO:0016712">
    <property type="term" value="F:oxidoreductase activity, acting on paired donors, with incorporation or reduction of molecular oxygen, reduced flavin or flavoprotein as one donor, and incorporation of one atom of oxygen"/>
    <property type="evidence" value="ECO:0007669"/>
    <property type="project" value="InterPro"/>
</dbReference>
<dbReference type="InterPro" id="IPR002402">
    <property type="entry name" value="Cyt_P450_E_grp-II"/>
</dbReference>
<evidence type="ECO:0000256" key="6">
    <source>
        <dbReference type="ARBA" id="ARBA00023004"/>
    </source>
</evidence>
<name>A0A8T9BX20_9HELO</name>
<keyword evidence="7 9" id="KW-0503">Monooxygenase</keyword>
<dbReference type="GO" id="GO:0005506">
    <property type="term" value="F:iron ion binding"/>
    <property type="evidence" value="ECO:0007669"/>
    <property type="project" value="InterPro"/>
</dbReference>
<protein>
    <submittedName>
        <fullName evidence="9">Cytochrome P450 monooxygenase lepH</fullName>
    </submittedName>
</protein>
<dbReference type="InterPro" id="IPR036396">
    <property type="entry name" value="Cyt_P450_sf"/>
</dbReference>
<dbReference type="GO" id="GO:0020037">
    <property type="term" value="F:heme binding"/>
    <property type="evidence" value="ECO:0007669"/>
    <property type="project" value="InterPro"/>
</dbReference>
<sequence>MPSAFVTLVWAAIIGDVVILLQYRRGDGYVAFITRMRQTNCFRAPMYPHSGFWGGSDLFEQRQKATRNGNMQALYTRHFAALGKTWQEKFWNQRIINTMDSENHQYIHSLGFGDFSKPNQRMKISAPILGNGIFVAEGAHWKSSRGIIKPIFARAELENMAMMVKHVNRFIKLLPRNSKAFDIQPLLKRMNLDISTEFLFGESVDAQTPEGAPIADKFSWSLEASLTGWHKRRSVGLLSVRYYFDKSWAEAYNDLYRFIDSHVYRALNLTSPSAISEEASHSVGDTSRYILLYEMAKEIRDPISLRFELINVFLPSRDTTGALLSNMFFQLARHPKYWYELRQTALSLPFDASDPSALTCSALKSLLPFRYVIQETLRTIGPVGRVFREARKDTTLPRGGGPDGTSPVFVGKGTIVYSLPYHIHHDKDIWGDDADGFRPERWAEGTRKGWQFVPFLGGPRICPAQQQVMLQATYVLLRVVLEFEWIENRDEVHEYVELQRMAIESRRGVQISGVGGT</sequence>
<evidence type="ECO:0000256" key="1">
    <source>
        <dbReference type="ARBA" id="ARBA00001971"/>
    </source>
</evidence>
<evidence type="ECO:0000256" key="8">
    <source>
        <dbReference type="PIRSR" id="PIRSR602402-1"/>
    </source>
</evidence>
<dbReference type="InterPro" id="IPR047146">
    <property type="entry name" value="Cyt_P450_E_CYP52_fungi"/>
</dbReference>
<dbReference type="PANTHER" id="PTHR24287">
    <property type="entry name" value="P450, PUTATIVE (EUROFUNG)-RELATED"/>
    <property type="match status" value="1"/>
</dbReference>
<dbReference type="OrthoDB" id="1470350at2759"/>
<keyword evidence="4 8" id="KW-0479">Metal-binding</keyword>
<accession>A0A8T9BX20</accession>
<dbReference type="InterPro" id="IPR002974">
    <property type="entry name" value="Cyt_P450_E_CYP52_ascomycetes"/>
</dbReference>
<comment type="similarity">
    <text evidence="2">Belongs to the cytochrome P450 family.</text>
</comment>